<reference evidence="1 2" key="1">
    <citation type="submission" date="2018-06" db="EMBL/GenBank/DDBJ databases">
        <title>Genomic Encyclopedia of Archaeal and Bacterial Type Strains, Phase II (KMG-II): from individual species to whole genera.</title>
        <authorList>
            <person name="Goeker M."/>
        </authorList>
    </citation>
    <scope>NUCLEOTIDE SEQUENCE [LARGE SCALE GENOMIC DNA]</scope>
    <source>
        <strain evidence="1 2">DSM 6779</strain>
    </source>
</reference>
<keyword evidence="2" id="KW-1185">Reference proteome</keyword>
<dbReference type="RefSeq" id="WP_221621228.1">
    <property type="nucleotide sequence ID" value="NZ_QKZK01000001.1"/>
</dbReference>
<gene>
    <name evidence="1" type="ORF">LX69_00018</name>
</gene>
<proteinExistence type="predicted"/>
<sequence>MGDIVGVVVARIANPRQLGAEADAFENAMSVKAMQKLNPPCKWLDEAGEVGADYTPHKQLYLKRVAQKSNGQLSTVSDGKVFIGDDIHIKTKKNEFGVAQYNQAKYHDSKLSDTAPWTPNQRSELIDLFKNDSQLEYVEFEIRTSDDFLQQSPYKNGMKVRIYRDDIYKSFKQGEAQVTQKVVL</sequence>
<evidence type="ECO:0000313" key="1">
    <source>
        <dbReference type="EMBL" id="PZX20598.1"/>
    </source>
</evidence>
<dbReference type="Proteomes" id="UP000249239">
    <property type="component" value="Unassembled WGS sequence"/>
</dbReference>
<organism evidence="1 2">
    <name type="scientific">Breznakibacter xylanolyticus</name>
    <dbReference type="NCBI Taxonomy" id="990"/>
    <lineage>
        <taxon>Bacteria</taxon>
        <taxon>Pseudomonadati</taxon>
        <taxon>Bacteroidota</taxon>
        <taxon>Bacteroidia</taxon>
        <taxon>Marinilabiliales</taxon>
        <taxon>Marinilabiliaceae</taxon>
        <taxon>Breznakibacter</taxon>
    </lineage>
</organism>
<comment type="caution">
    <text evidence="1">The sequence shown here is derived from an EMBL/GenBank/DDBJ whole genome shotgun (WGS) entry which is preliminary data.</text>
</comment>
<name>A0A2W7NJZ5_9BACT</name>
<evidence type="ECO:0000313" key="2">
    <source>
        <dbReference type="Proteomes" id="UP000249239"/>
    </source>
</evidence>
<dbReference type="EMBL" id="QKZK01000001">
    <property type="protein sequence ID" value="PZX20598.1"/>
    <property type="molecule type" value="Genomic_DNA"/>
</dbReference>
<dbReference type="AlphaFoldDB" id="A0A2W7NJZ5"/>
<accession>A0A2W7NJZ5</accession>
<protein>
    <submittedName>
        <fullName evidence="1">Uncharacterized protein</fullName>
    </submittedName>
</protein>